<dbReference type="PANTHER" id="PTHR42928:SF5">
    <property type="entry name" value="BLR1237 PROTEIN"/>
    <property type="match status" value="1"/>
</dbReference>
<comment type="similarity">
    <text evidence="1">Belongs to the UPF0065 (bug) family.</text>
</comment>
<dbReference type="Pfam" id="PF03401">
    <property type="entry name" value="TctC"/>
    <property type="match status" value="1"/>
</dbReference>
<dbReference type="SUPFAM" id="SSF53850">
    <property type="entry name" value="Periplasmic binding protein-like II"/>
    <property type="match status" value="1"/>
</dbReference>
<proteinExistence type="inferred from homology"/>
<dbReference type="RefSeq" id="WP_208010448.1">
    <property type="nucleotide sequence ID" value="NZ_CP071796.1"/>
</dbReference>
<feature type="signal peptide" evidence="2">
    <location>
        <begin position="1"/>
        <end position="25"/>
    </location>
</feature>
<dbReference type="PIRSF" id="PIRSF017082">
    <property type="entry name" value="YflP"/>
    <property type="match status" value="1"/>
</dbReference>
<reference evidence="3" key="1">
    <citation type="submission" date="2021-03" db="EMBL/GenBank/DDBJ databases">
        <title>Ottowia sp. 27C isolated from the cloaca of a Giant Asian pond turtle (Heosemys grandis).</title>
        <authorList>
            <person name="Spergser J."/>
            <person name="Busse H.-J."/>
        </authorList>
    </citation>
    <scope>NUCLEOTIDE SEQUENCE</scope>
    <source>
        <strain evidence="3">27C</strain>
    </source>
</reference>
<keyword evidence="4" id="KW-1185">Reference proteome</keyword>
<dbReference type="InterPro" id="IPR042100">
    <property type="entry name" value="Bug_dom1"/>
</dbReference>
<dbReference type="EMBL" id="CP071796">
    <property type="protein sequence ID" value="QTD46549.1"/>
    <property type="molecule type" value="Genomic_DNA"/>
</dbReference>
<dbReference type="KEGG" id="otd:J1M35_06635"/>
<dbReference type="InterPro" id="IPR005064">
    <property type="entry name" value="BUG"/>
</dbReference>
<dbReference type="Gene3D" id="3.40.190.10">
    <property type="entry name" value="Periplasmic binding protein-like II"/>
    <property type="match status" value="1"/>
</dbReference>
<gene>
    <name evidence="3" type="ORF">J1M35_06635</name>
</gene>
<evidence type="ECO:0000256" key="1">
    <source>
        <dbReference type="ARBA" id="ARBA00006987"/>
    </source>
</evidence>
<name>A0A975H471_9BURK</name>
<accession>A0A975H471</accession>
<sequence length="323" mass="34472">MLKQRFLKLPLIAAALTLAATQALASAWPQRPIKLIVPYPAGGLTDVVSRLVGDELGRVLNTPIVIDNRAGAGGQIGLQALLQAPRDGYTMALVVPATMVTLPLTNPNYKIKPLDQLEPVTIAVDTFLTLVTDRKLGFKSVQDFVAYGKKHPGKMNYGTPGAGTSFHFNNVMMAQKLGIEAVHVPYNGEVQMLNDIVGGQLQYALVSNAGKNFIDGGQVSALAVTSRNRSNSLPNTPSFKELGVDFVSDGWVGYAVAKGTPPDIVSKLHAALATALNAPAVKSKLSDMGYQVVGNTPEQFRQIVRQNHDSYSALLQSGAVKLK</sequence>
<dbReference type="Proteomes" id="UP000663903">
    <property type="component" value="Chromosome"/>
</dbReference>
<dbReference type="Gene3D" id="3.40.190.150">
    <property type="entry name" value="Bordetella uptake gene, domain 1"/>
    <property type="match status" value="1"/>
</dbReference>
<keyword evidence="2" id="KW-0732">Signal</keyword>
<dbReference type="CDD" id="cd07012">
    <property type="entry name" value="PBP2_Bug_TTT"/>
    <property type="match status" value="1"/>
</dbReference>
<dbReference type="PANTHER" id="PTHR42928">
    <property type="entry name" value="TRICARBOXYLATE-BINDING PROTEIN"/>
    <property type="match status" value="1"/>
</dbReference>
<organism evidence="3 4">
    <name type="scientific">Ottowia testudinis</name>
    <dbReference type="NCBI Taxonomy" id="2816950"/>
    <lineage>
        <taxon>Bacteria</taxon>
        <taxon>Pseudomonadati</taxon>
        <taxon>Pseudomonadota</taxon>
        <taxon>Betaproteobacteria</taxon>
        <taxon>Burkholderiales</taxon>
        <taxon>Comamonadaceae</taxon>
        <taxon>Ottowia</taxon>
    </lineage>
</organism>
<feature type="chain" id="PRO_5036972023" evidence="2">
    <location>
        <begin position="26"/>
        <end position="323"/>
    </location>
</feature>
<evidence type="ECO:0000313" key="3">
    <source>
        <dbReference type="EMBL" id="QTD46549.1"/>
    </source>
</evidence>
<protein>
    <submittedName>
        <fullName evidence="3">Tripartite tricarboxylate transporter substrate binding protein</fullName>
    </submittedName>
</protein>
<evidence type="ECO:0000256" key="2">
    <source>
        <dbReference type="SAM" id="SignalP"/>
    </source>
</evidence>
<evidence type="ECO:0000313" key="4">
    <source>
        <dbReference type="Proteomes" id="UP000663903"/>
    </source>
</evidence>
<dbReference type="AlphaFoldDB" id="A0A975H471"/>